<protein>
    <recommendedName>
        <fullName evidence="2">CHAT domain-containing protein</fullName>
    </recommendedName>
</protein>
<dbReference type="EMBL" id="KV428041">
    <property type="protein sequence ID" value="KZT39805.1"/>
    <property type="molecule type" value="Genomic_DNA"/>
</dbReference>
<evidence type="ECO:0000259" key="2">
    <source>
        <dbReference type="Pfam" id="PF12770"/>
    </source>
</evidence>
<feature type="compositionally biased region" description="Polar residues" evidence="1">
    <location>
        <begin position="1"/>
        <end position="10"/>
    </location>
</feature>
<feature type="region of interest" description="Disordered" evidence="1">
    <location>
        <begin position="1"/>
        <end position="24"/>
    </location>
</feature>
<dbReference type="Proteomes" id="UP000076798">
    <property type="component" value="Unassembled WGS sequence"/>
</dbReference>
<evidence type="ECO:0000313" key="3">
    <source>
        <dbReference type="EMBL" id="KZT39805.1"/>
    </source>
</evidence>
<organism evidence="3 4">
    <name type="scientific">Sistotremastrum suecicum HHB10207 ss-3</name>
    <dbReference type="NCBI Taxonomy" id="1314776"/>
    <lineage>
        <taxon>Eukaryota</taxon>
        <taxon>Fungi</taxon>
        <taxon>Dikarya</taxon>
        <taxon>Basidiomycota</taxon>
        <taxon>Agaricomycotina</taxon>
        <taxon>Agaricomycetes</taxon>
        <taxon>Sistotremastrales</taxon>
        <taxon>Sistotremastraceae</taxon>
        <taxon>Sistotremastrum</taxon>
    </lineage>
</organism>
<feature type="domain" description="CHAT" evidence="2">
    <location>
        <begin position="972"/>
        <end position="1254"/>
    </location>
</feature>
<proteinExistence type="predicted"/>
<dbReference type="OrthoDB" id="9991317at2759"/>
<evidence type="ECO:0000256" key="1">
    <source>
        <dbReference type="SAM" id="MobiDB-lite"/>
    </source>
</evidence>
<dbReference type="InterPro" id="IPR011990">
    <property type="entry name" value="TPR-like_helical_dom_sf"/>
</dbReference>
<dbReference type="Pfam" id="PF12770">
    <property type="entry name" value="CHAT"/>
    <property type="match status" value="1"/>
</dbReference>
<accession>A0A166EPI5</accession>
<dbReference type="SUPFAM" id="SSF48452">
    <property type="entry name" value="TPR-like"/>
    <property type="match status" value="1"/>
</dbReference>
<dbReference type="PANTHER" id="PTHR19959:SF119">
    <property type="entry name" value="FUNGAL LIPASE-LIKE DOMAIN-CONTAINING PROTEIN"/>
    <property type="match status" value="1"/>
</dbReference>
<reference evidence="3 4" key="1">
    <citation type="journal article" date="2016" name="Mol. Biol. Evol.">
        <title>Comparative Genomics of Early-Diverging Mushroom-Forming Fungi Provides Insights into the Origins of Lignocellulose Decay Capabilities.</title>
        <authorList>
            <person name="Nagy L.G."/>
            <person name="Riley R."/>
            <person name="Tritt A."/>
            <person name="Adam C."/>
            <person name="Daum C."/>
            <person name="Floudas D."/>
            <person name="Sun H."/>
            <person name="Yadav J.S."/>
            <person name="Pangilinan J."/>
            <person name="Larsson K.H."/>
            <person name="Matsuura K."/>
            <person name="Barry K."/>
            <person name="Labutti K."/>
            <person name="Kuo R."/>
            <person name="Ohm R.A."/>
            <person name="Bhattacharya S.S."/>
            <person name="Shirouzu T."/>
            <person name="Yoshinaga Y."/>
            <person name="Martin F.M."/>
            <person name="Grigoriev I.V."/>
            <person name="Hibbett D.S."/>
        </authorList>
    </citation>
    <scope>NUCLEOTIDE SEQUENCE [LARGE SCALE GENOMIC DNA]</scope>
    <source>
        <strain evidence="3 4">HHB10207 ss-3</strain>
    </source>
</reference>
<dbReference type="Gene3D" id="1.25.40.10">
    <property type="entry name" value="Tetratricopeptide repeat domain"/>
    <property type="match status" value="4"/>
</dbReference>
<evidence type="ECO:0000313" key="4">
    <source>
        <dbReference type="Proteomes" id="UP000076798"/>
    </source>
</evidence>
<dbReference type="STRING" id="1314776.A0A166EPI5"/>
<sequence>MGGLPSSSRKVSSREQQSEDEDATLQHFRVILQNPKADATNRPKILHDLGTGLLARFDKLGRINDINSAVDTFAEAQKIVPSTDAEQAACLTDLGVALARRYERLGRVADIHEAVEKHSEAVKYTPRDSNYLPSRLDNLGSALLARYLQTSDPKDLEDAIDRTDRAVDLTSNDSLSRFEFQNHAGMALLYRYRRSNRAEDLSSAIERLKEAVELVPRDGSPRAAFLADLAGALHDRFDSLNNEPDINEAINCRRESLALSPQGSPQRVQSVTSLADSLHTRFHAFGQIIDINSAIETFEEALELYEPLDANRPRIIDNLCNALLARFDAMGELEDVESAIEKMRDVVDDTPIESIDRPRYLNTLAHALLRLHGRLGDVEVLDDAIRRLQEALDFTPDDNPERPRRLAKLGNAFLLRFNSLLGDIYHIAGAIDALLEAISLVSSGSLSQAQYLHDLGRCYLGRFDKLGEIRDIDCAIRSLTDGIAIDLVPDGTRADMLNNLGNALLRRSEWLGDIDDLNAAIDRLTQALDLTALDSAHRPQYLSDLGASLLCRVRRTGQKADVDRTIHYLSQAVGFIPADIPDRPVWLCSLGTALLRRWEMADDIHDLNASIERLEVGLDRICIDNSLRPGFCSALGNALMARYRSLNGLRDLNHAIRRHKEAAELVNIENPRRSALLNNLAESLLSRYQHQGEVHDFRDCVEAYRLSAISPYGKPHHRLNAAIQWATFMHEANLLQVASTAYDLAFDLLPQVVFMGLSAKNQISPLVPKIHSLGRDAAACMLARAASEPELAQKHASRAVELLEEGQTIAWSHAFRLRQEIDHLRAVDPQLGEDCDHSGNVLAQSCFRDPHDQFPELDGLHYRRALEDWEDLVRTIRYIPGFANFLLPLKFETLRHAADRGPVVTINVSKFRIDAVIIPPAGEVILLPIPAASMSDITDLATKLQQISVYGDLRHSYTWIEESASAEDIMQEVLTKTWRLFGKPILDKMEQARLYGKDSSSPTRVWWNLTGPLASLPIHAASPPPPEPNPGMMESVISSYTSSLTGLVGVSDSKSVPRKMLVVGAPETIGGGEQTVVAGNEFESIQKLTAEEIRTIKGEAARILDVSRALSEYTWIHFACSAVQDPSDPLKSGLILADGLLPLSRMAQPPLAQAQFAYLSSFQSATGSTQHPNEAFPLASAMQFIGFRGVIGTLWSVGDDHALKVTDKVYGDLFEAADEDDASKAAFALHKAMIHLRDEIKAPLTDWVSFVHFGL</sequence>
<gene>
    <name evidence="3" type="ORF">SISSUDRAFT_580806</name>
</gene>
<dbReference type="InterPro" id="IPR024983">
    <property type="entry name" value="CHAT_dom"/>
</dbReference>
<dbReference type="PANTHER" id="PTHR19959">
    <property type="entry name" value="KINESIN LIGHT CHAIN"/>
    <property type="match status" value="1"/>
</dbReference>
<dbReference type="AlphaFoldDB" id="A0A166EPI5"/>
<keyword evidence="4" id="KW-1185">Reference proteome</keyword>
<name>A0A166EPI5_9AGAM</name>